<reference evidence="10" key="1">
    <citation type="submission" date="2014-08" db="EMBL/GenBank/DDBJ databases">
        <title>Draft genome sequences of Sphingobium herbicidovorans.</title>
        <authorList>
            <person name="Gan H.M."/>
            <person name="Gan H.Y."/>
            <person name="Savka M.A."/>
        </authorList>
    </citation>
    <scope>NUCLEOTIDE SEQUENCE [LARGE SCALE GENOMIC DNA]</scope>
    <source>
        <strain evidence="10">NBRC 16415</strain>
    </source>
</reference>
<keyword evidence="4 7" id="KW-0574">Periplasm</keyword>
<comment type="similarity">
    <text evidence="2 7">Belongs to the thioredoxin family. DsbC subfamily.</text>
</comment>
<dbReference type="InterPro" id="IPR009094">
    <property type="entry name" value="DiS-bond_isomerase_DsbC/G_N_sf"/>
</dbReference>
<gene>
    <name evidence="10" type="ORF">BV98_001343</name>
</gene>
<dbReference type="AlphaFoldDB" id="A0A086PBP4"/>
<dbReference type="RefSeq" id="WP_037463868.1">
    <property type="nucleotide sequence ID" value="NZ_BCZD01000038.1"/>
</dbReference>
<sequence length="289" mass="30588">MSATKLARRMGGLLRRSRAVIAATACVGLASLALAADVNNDGSTVRALLNARLPKTAVSAVDCTKVRGLCEVTAGSNLFYVDGSARYLIIGRVYDMETRQDITAARLLEMNPDMLVGAAASANAAATSGEMQKAAAGAARGDNIVPDSPRILPLAELPKDGAINWGNASATAVTVFSDFRCSYCRALSTVLRSMNVRVIERPISSLGSRDLSDRVYCAKNREEALHAAYAGEPIKASPACDTSGLDANEAFARKHGLNGTPVIVRSDGAVLEGYRPKPFLEKWLKEGRS</sequence>
<feature type="domain" description="Thioredoxin-like fold" evidence="9">
    <location>
        <begin position="172"/>
        <end position="284"/>
    </location>
</feature>
<feature type="domain" description="Disulphide bond isomerase DsbC/G N-terminal" evidence="8">
    <location>
        <begin position="41"/>
        <end position="104"/>
    </location>
</feature>
<comment type="caution">
    <text evidence="10">The sequence shown here is derived from an EMBL/GenBank/DDBJ whole genome shotgun (WGS) entry which is preliminary data.</text>
</comment>
<comment type="function">
    <text evidence="7">Required for disulfide bond formation in some periplasmic proteins. Acts by transferring its disulfide bond to other proteins and is reduced in the process.</text>
</comment>
<dbReference type="STRING" id="76947.GCA_002080435_04005"/>
<proteinExistence type="inferred from homology"/>
<evidence type="ECO:0000313" key="11">
    <source>
        <dbReference type="Proteomes" id="UP000024284"/>
    </source>
</evidence>
<dbReference type="InterPro" id="IPR033954">
    <property type="entry name" value="DiS-bond_Isoase_DsbC/G"/>
</dbReference>
<evidence type="ECO:0000256" key="5">
    <source>
        <dbReference type="ARBA" id="ARBA00023157"/>
    </source>
</evidence>
<dbReference type="eggNOG" id="COG1651">
    <property type="taxonomic scope" value="Bacteria"/>
</dbReference>
<dbReference type="GO" id="GO:0042597">
    <property type="term" value="C:periplasmic space"/>
    <property type="evidence" value="ECO:0007669"/>
    <property type="project" value="UniProtKB-SubCell"/>
</dbReference>
<evidence type="ECO:0000256" key="3">
    <source>
        <dbReference type="ARBA" id="ARBA00022729"/>
    </source>
</evidence>
<dbReference type="Pfam" id="PF10411">
    <property type="entry name" value="DsbC_N"/>
    <property type="match status" value="1"/>
</dbReference>
<dbReference type="PANTHER" id="PTHR35272">
    <property type="entry name" value="THIOL:DISULFIDE INTERCHANGE PROTEIN DSBC-RELATED"/>
    <property type="match status" value="1"/>
</dbReference>
<dbReference type="EMBL" id="JFZA02000010">
    <property type="protein sequence ID" value="KFG90812.1"/>
    <property type="molecule type" value="Genomic_DNA"/>
</dbReference>
<keyword evidence="11" id="KW-1185">Reference proteome</keyword>
<evidence type="ECO:0000256" key="6">
    <source>
        <dbReference type="ARBA" id="ARBA00023284"/>
    </source>
</evidence>
<accession>A0A086PBP4</accession>
<dbReference type="SUPFAM" id="SSF52833">
    <property type="entry name" value="Thioredoxin-like"/>
    <property type="match status" value="1"/>
</dbReference>
<keyword evidence="5" id="KW-1015">Disulfide bond</keyword>
<evidence type="ECO:0000259" key="8">
    <source>
        <dbReference type="Pfam" id="PF10411"/>
    </source>
</evidence>
<dbReference type="PANTHER" id="PTHR35272:SF3">
    <property type="entry name" value="THIOL:DISULFIDE INTERCHANGE PROTEIN DSBC"/>
    <property type="match status" value="1"/>
</dbReference>
<evidence type="ECO:0000256" key="4">
    <source>
        <dbReference type="ARBA" id="ARBA00022764"/>
    </source>
</evidence>
<evidence type="ECO:0000256" key="1">
    <source>
        <dbReference type="ARBA" id="ARBA00004418"/>
    </source>
</evidence>
<feature type="signal peptide" evidence="7">
    <location>
        <begin position="1"/>
        <end position="35"/>
    </location>
</feature>
<comment type="subcellular location">
    <subcellularLocation>
        <location evidence="1 7">Periplasm</location>
    </subcellularLocation>
</comment>
<dbReference type="Gene3D" id="3.10.450.70">
    <property type="entry name" value="Disulphide bond isomerase, DsbC/G, N-terminal"/>
    <property type="match status" value="1"/>
</dbReference>
<protein>
    <recommendedName>
        <fullName evidence="7">Thiol:disulfide interchange protein</fullName>
    </recommendedName>
</protein>
<evidence type="ECO:0000256" key="2">
    <source>
        <dbReference type="ARBA" id="ARBA00009813"/>
    </source>
</evidence>
<name>A0A086PBP4_SPHHM</name>
<dbReference type="SUPFAM" id="SSF54423">
    <property type="entry name" value="DsbC/DsbG N-terminal domain-like"/>
    <property type="match status" value="1"/>
</dbReference>
<keyword evidence="6 7" id="KW-0676">Redox-active center</keyword>
<evidence type="ECO:0000313" key="10">
    <source>
        <dbReference type="EMBL" id="KFG90812.1"/>
    </source>
</evidence>
<keyword evidence="3 7" id="KW-0732">Signal</keyword>
<evidence type="ECO:0000256" key="7">
    <source>
        <dbReference type="RuleBase" id="RU364038"/>
    </source>
</evidence>
<dbReference type="PATRIC" id="fig|1219045.3.peg.1375"/>
<dbReference type="Pfam" id="PF13098">
    <property type="entry name" value="Thioredoxin_2"/>
    <property type="match status" value="1"/>
</dbReference>
<feature type="chain" id="PRO_5010003645" description="Thiol:disulfide interchange protein" evidence="7">
    <location>
        <begin position="36"/>
        <end position="289"/>
    </location>
</feature>
<dbReference type="Gene3D" id="3.40.30.10">
    <property type="entry name" value="Glutaredoxin"/>
    <property type="match status" value="1"/>
</dbReference>
<dbReference type="InterPro" id="IPR036249">
    <property type="entry name" value="Thioredoxin-like_sf"/>
</dbReference>
<dbReference type="InterPro" id="IPR051470">
    <property type="entry name" value="Thiol:disulfide_interchange"/>
</dbReference>
<dbReference type="InterPro" id="IPR018950">
    <property type="entry name" value="DiS-bond_isomerase_DsbC/G_N"/>
</dbReference>
<dbReference type="CDD" id="cd03020">
    <property type="entry name" value="DsbA_DsbC_DsbG"/>
    <property type="match status" value="1"/>
</dbReference>
<dbReference type="InterPro" id="IPR012336">
    <property type="entry name" value="Thioredoxin-like_fold"/>
</dbReference>
<dbReference type="Proteomes" id="UP000024284">
    <property type="component" value="Unassembled WGS sequence"/>
</dbReference>
<dbReference type="OrthoDB" id="12976at2"/>
<organism evidence="10 11">
    <name type="scientific">Sphingobium herbicidovorans (strain ATCC 700291 / DSM 11019 / CCUG 56400 / KCTC 2939 / LMG 18315 / NBRC 16415 / MH)</name>
    <name type="common">Sphingomonas herbicidovorans</name>
    <dbReference type="NCBI Taxonomy" id="1219045"/>
    <lineage>
        <taxon>Bacteria</taxon>
        <taxon>Pseudomonadati</taxon>
        <taxon>Pseudomonadota</taxon>
        <taxon>Alphaproteobacteria</taxon>
        <taxon>Sphingomonadales</taxon>
        <taxon>Sphingomonadaceae</taxon>
        <taxon>Sphingobium</taxon>
    </lineage>
</organism>
<evidence type="ECO:0000259" key="9">
    <source>
        <dbReference type="Pfam" id="PF13098"/>
    </source>
</evidence>